<name>A0A6J5NTF1_9CAUD</name>
<keyword evidence="1" id="KW-0472">Membrane</keyword>
<gene>
    <name evidence="2" type="ORF">UFOVP698_15</name>
</gene>
<protein>
    <recommendedName>
        <fullName evidence="3">Nucleotide modification associated domain-containing protein</fullName>
    </recommendedName>
</protein>
<keyword evidence="1" id="KW-0812">Transmembrane</keyword>
<reference evidence="2" key="1">
    <citation type="submission" date="2020-04" db="EMBL/GenBank/DDBJ databases">
        <authorList>
            <person name="Chiriac C."/>
            <person name="Salcher M."/>
            <person name="Ghai R."/>
            <person name="Kavagutti S V."/>
        </authorList>
    </citation>
    <scope>NUCLEOTIDE SEQUENCE</scope>
</reference>
<sequence>MSYPEQYEEFAKVTYEMMNMHKVKATAYGANAIGATGFYGIVVRMSDKVQRLLTLSALTEDERTASTWNESIEDTLLDLASYAVIGVVWLRGKWGK</sequence>
<organism evidence="2">
    <name type="scientific">uncultured Caudovirales phage</name>
    <dbReference type="NCBI Taxonomy" id="2100421"/>
    <lineage>
        <taxon>Viruses</taxon>
        <taxon>Duplodnaviria</taxon>
        <taxon>Heunggongvirae</taxon>
        <taxon>Uroviricota</taxon>
        <taxon>Caudoviricetes</taxon>
        <taxon>Peduoviridae</taxon>
        <taxon>Maltschvirus</taxon>
        <taxon>Maltschvirus maltsch</taxon>
    </lineage>
</organism>
<dbReference type="EMBL" id="LR796678">
    <property type="protein sequence ID" value="CAB4158494.1"/>
    <property type="molecule type" value="Genomic_DNA"/>
</dbReference>
<proteinExistence type="predicted"/>
<evidence type="ECO:0008006" key="3">
    <source>
        <dbReference type="Google" id="ProtNLM"/>
    </source>
</evidence>
<evidence type="ECO:0000256" key="1">
    <source>
        <dbReference type="SAM" id="Phobius"/>
    </source>
</evidence>
<feature type="transmembrane region" description="Helical" evidence="1">
    <location>
        <begin position="25"/>
        <end position="43"/>
    </location>
</feature>
<accession>A0A6J5NTF1</accession>
<keyword evidence="1" id="KW-1133">Transmembrane helix</keyword>
<evidence type="ECO:0000313" key="2">
    <source>
        <dbReference type="EMBL" id="CAB4158494.1"/>
    </source>
</evidence>